<feature type="compositionally biased region" description="Low complexity" evidence="1">
    <location>
        <begin position="537"/>
        <end position="553"/>
    </location>
</feature>
<feature type="compositionally biased region" description="Pro residues" evidence="1">
    <location>
        <begin position="124"/>
        <end position="136"/>
    </location>
</feature>
<proteinExistence type="predicted"/>
<accession>A0ABR0KJQ6</accession>
<name>A0ABR0KJQ6_9EURO</name>
<dbReference type="SMART" id="SM01408">
    <property type="entry name" value="ING"/>
    <property type="match status" value="1"/>
</dbReference>
<dbReference type="Gene3D" id="3.30.40.10">
    <property type="entry name" value="Zinc/RING finger domain, C3HC4 (zinc finger)"/>
    <property type="match status" value="1"/>
</dbReference>
<dbReference type="Proteomes" id="UP001345013">
    <property type="component" value="Unassembled WGS sequence"/>
</dbReference>
<feature type="compositionally biased region" description="Low complexity" evidence="1">
    <location>
        <begin position="430"/>
        <end position="440"/>
    </location>
</feature>
<protein>
    <recommendedName>
        <fullName evidence="2">Inhibitor of growth protein N-terminal histone-binding domain-containing protein</fullName>
    </recommendedName>
</protein>
<dbReference type="InterPro" id="IPR011011">
    <property type="entry name" value="Znf_FYVE_PHD"/>
</dbReference>
<feature type="domain" description="Inhibitor of growth protein N-terminal histone-binding" evidence="2">
    <location>
        <begin position="17"/>
        <end position="120"/>
    </location>
</feature>
<dbReference type="InterPro" id="IPR028651">
    <property type="entry name" value="ING_fam"/>
</dbReference>
<comment type="caution">
    <text evidence="3">The sequence shown here is derived from an EMBL/GenBank/DDBJ whole genome shotgun (WGS) entry which is preliminary data.</text>
</comment>
<dbReference type="Pfam" id="PF12998">
    <property type="entry name" value="ING"/>
    <property type="match status" value="1"/>
</dbReference>
<dbReference type="PANTHER" id="PTHR10333">
    <property type="entry name" value="INHIBITOR OF GROWTH PROTEIN"/>
    <property type="match status" value="1"/>
</dbReference>
<dbReference type="Gene3D" id="6.10.140.1740">
    <property type="match status" value="1"/>
</dbReference>
<dbReference type="InterPro" id="IPR024610">
    <property type="entry name" value="ING_N_histone-binding"/>
</dbReference>
<gene>
    <name evidence="3" type="ORF">LTR24_001677</name>
</gene>
<evidence type="ECO:0000256" key="1">
    <source>
        <dbReference type="SAM" id="MobiDB-lite"/>
    </source>
</evidence>
<feature type="compositionally biased region" description="Basic and acidic residues" evidence="1">
    <location>
        <begin position="350"/>
        <end position="364"/>
    </location>
</feature>
<organism evidence="3 4">
    <name type="scientific">Lithohypha guttulata</name>
    <dbReference type="NCBI Taxonomy" id="1690604"/>
    <lineage>
        <taxon>Eukaryota</taxon>
        <taxon>Fungi</taxon>
        <taxon>Dikarya</taxon>
        <taxon>Ascomycota</taxon>
        <taxon>Pezizomycotina</taxon>
        <taxon>Eurotiomycetes</taxon>
        <taxon>Chaetothyriomycetidae</taxon>
        <taxon>Chaetothyriales</taxon>
        <taxon>Trichomeriaceae</taxon>
        <taxon>Lithohypha</taxon>
    </lineage>
</organism>
<feature type="compositionally biased region" description="Polar residues" evidence="1">
    <location>
        <begin position="137"/>
        <end position="152"/>
    </location>
</feature>
<reference evidence="3 4" key="1">
    <citation type="submission" date="2023-08" db="EMBL/GenBank/DDBJ databases">
        <title>Black Yeasts Isolated from many extreme environments.</title>
        <authorList>
            <person name="Coleine C."/>
            <person name="Stajich J.E."/>
            <person name="Selbmann L."/>
        </authorList>
    </citation>
    <scope>NUCLEOTIDE SEQUENCE [LARGE SCALE GENOMIC DNA]</scope>
    <source>
        <strain evidence="3 4">CCFEE 5885</strain>
    </source>
</reference>
<keyword evidence="4" id="KW-1185">Reference proteome</keyword>
<sequence>MAEIREEVSVNPDAQSAVTDFLDYTEYLPTDLIRSLSLIRQLDETYLNNADSVHGLTQTYGALPALPSNERPDALNLRTSISRHLDRAINARESAYAEAVRLFDLTDRHQDRLKSIIAKLNALPKPPSRDPTPQPQAPSSAKRSRTGRQINLTLKAPKGPIAAAILPRPRHRRVTVPGEVLPPYDPDEPIASTEVSDLDSEPPSPVKPELETVRLKLPKQRSTTDPDRKSREPRETSTYKKPTPPPENAAIGSKFRPWTHLSEWEMYKLRKKMKKNNTWEPSDIMIRRELAEKGRGWENYYKARAAAKANGTPFIDVDESDKLQPPSSNKAEVPKVTPKAEVPARPKTLKRTESKKEKKSETPKDAAAIAAQEAELAARRLGDIGSAFRNLFSPFSSALAAMKNNAPSTPTAATPSKAESKASKKRKLEAAPSASPSIEPEAPPKKKPRTLVPKPSPLANGDQPPQPPPTAPSAGTIKIPAKLLIQPKPPVSTISTPASVSRPVSAHRTTAAAVKPESSPPPSRPPSRRSAATSVEPSTIVSSRPSRRTSVTPAAPVRKTPAQEMTPKSAATAASRRPKREAPGTMKQSSQDGGAAVSVSKRKHKPNKSKPVQGPKVAVDAAKPEIRTDVDGNQELIDPDEETYCVCGDVSYGDMICCQLDENCEYGQWFHMECVELHEMPPRTVKWYCPGDRKKLHKGENSNGLVGRSIR</sequence>
<evidence type="ECO:0000259" key="2">
    <source>
        <dbReference type="SMART" id="SM01408"/>
    </source>
</evidence>
<evidence type="ECO:0000313" key="3">
    <source>
        <dbReference type="EMBL" id="KAK5098572.1"/>
    </source>
</evidence>
<evidence type="ECO:0000313" key="4">
    <source>
        <dbReference type="Proteomes" id="UP001345013"/>
    </source>
</evidence>
<feature type="compositionally biased region" description="Basic and acidic residues" evidence="1">
    <location>
        <begin position="222"/>
        <end position="238"/>
    </location>
</feature>
<feature type="region of interest" description="Disordered" evidence="1">
    <location>
        <begin position="121"/>
        <end position="252"/>
    </location>
</feature>
<dbReference type="CDD" id="cd15505">
    <property type="entry name" value="PHD_ING"/>
    <property type="match status" value="1"/>
</dbReference>
<feature type="region of interest" description="Disordered" evidence="1">
    <location>
        <begin position="403"/>
        <end position="618"/>
    </location>
</feature>
<dbReference type="PANTHER" id="PTHR10333:SF94">
    <property type="entry name" value="FINGER DOMAIN PROTEIN, PUTATIVE (AFU_ORTHOLOGUE AFUA_3G11940)-RELATED"/>
    <property type="match status" value="1"/>
</dbReference>
<dbReference type="InterPro" id="IPR013083">
    <property type="entry name" value="Znf_RING/FYVE/PHD"/>
</dbReference>
<feature type="region of interest" description="Disordered" evidence="1">
    <location>
        <begin position="315"/>
        <end position="368"/>
    </location>
</feature>
<dbReference type="SUPFAM" id="SSF57903">
    <property type="entry name" value="FYVE/PHD zinc finger"/>
    <property type="match status" value="1"/>
</dbReference>
<dbReference type="EMBL" id="JAVRRG010000013">
    <property type="protein sequence ID" value="KAK5098572.1"/>
    <property type="molecule type" value="Genomic_DNA"/>
</dbReference>